<comment type="caution">
    <text evidence="1">The sequence shown here is derived from an EMBL/GenBank/DDBJ whole genome shotgun (WGS) entry which is preliminary data.</text>
</comment>
<reference evidence="2" key="1">
    <citation type="journal article" date="2015" name="Nat. Genet.">
        <title>The genome and transcriptome of the zoonotic hookworm Ancylostoma ceylanicum identify infection-specific gene families.</title>
        <authorList>
            <person name="Schwarz E.M."/>
            <person name="Hu Y."/>
            <person name="Antoshechkin I."/>
            <person name="Miller M.M."/>
            <person name="Sternberg P.W."/>
            <person name="Aroian R.V."/>
        </authorList>
    </citation>
    <scope>NUCLEOTIDE SEQUENCE</scope>
    <source>
        <strain evidence="2">HY135</strain>
    </source>
</reference>
<evidence type="ECO:0000313" key="2">
    <source>
        <dbReference type="Proteomes" id="UP000024635"/>
    </source>
</evidence>
<protein>
    <submittedName>
        <fullName evidence="1">Uncharacterized protein</fullName>
    </submittedName>
</protein>
<dbReference type="EMBL" id="JARK01001366">
    <property type="protein sequence ID" value="EYC17642.1"/>
    <property type="molecule type" value="Genomic_DNA"/>
</dbReference>
<keyword evidence="2" id="KW-1185">Reference proteome</keyword>
<dbReference type="AlphaFoldDB" id="A0A016US60"/>
<dbReference type="Proteomes" id="UP000024635">
    <property type="component" value="Unassembled WGS sequence"/>
</dbReference>
<organism evidence="1 2">
    <name type="scientific">Ancylostoma ceylanicum</name>
    <dbReference type="NCBI Taxonomy" id="53326"/>
    <lineage>
        <taxon>Eukaryota</taxon>
        <taxon>Metazoa</taxon>
        <taxon>Ecdysozoa</taxon>
        <taxon>Nematoda</taxon>
        <taxon>Chromadorea</taxon>
        <taxon>Rhabditida</taxon>
        <taxon>Rhabditina</taxon>
        <taxon>Rhabditomorpha</taxon>
        <taxon>Strongyloidea</taxon>
        <taxon>Ancylostomatidae</taxon>
        <taxon>Ancylostomatinae</taxon>
        <taxon>Ancylostoma</taxon>
    </lineage>
</organism>
<sequence>MGRKIPLPCHIFEKSGKIASAIFQTPQQPPSCVLQTDLRLSAPKSAIFRHFVGKPCTQPGCCLAFAELHEQHLVFVTSLVVVMSS</sequence>
<evidence type="ECO:0000313" key="1">
    <source>
        <dbReference type="EMBL" id="EYC17642.1"/>
    </source>
</evidence>
<accession>A0A016US60</accession>
<dbReference type="OrthoDB" id="4694525at2759"/>
<name>A0A016US60_9BILA</name>
<gene>
    <name evidence="1" type="primary">Acey_s0030.g2189</name>
    <name evidence="1" type="synonym">Acey-F02E9.9</name>
    <name evidence="1" type="ORF">Y032_0030g2189</name>
</gene>
<proteinExistence type="predicted"/>